<evidence type="ECO:0000256" key="2">
    <source>
        <dbReference type="ARBA" id="ARBA00022723"/>
    </source>
</evidence>
<evidence type="ECO:0000256" key="4">
    <source>
        <dbReference type="ARBA" id="ARBA00022833"/>
    </source>
</evidence>
<dbReference type="PANTHER" id="PTHR46481">
    <property type="entry name" value="ZINC FINGER BED DOMAIN-CONTAINING PROTEIN 4"/>
    <property type="match status" value="1"/>
</dbReference>
<dbReference type="PANTHER" id="PTHR46481:SF10">
    <property type="entry name" value="ZINC FINGER BED DOMAIN-CONTAINING PROTEIN 39"/>
    <property type="match status" value="1"/>
</dbReference>
<comment type="caution">
    <text evidence="7">The sequence shown here is derived from an EMBL/GenBank/DDBJ whole genome shotgun (WGS) entry which is preliminary data.</text>
</comment>
<comment type="subcellular location">
    <subcellularLocation>
        <location evidence="1">Nucleus</location>
    </subcellularLocation>
</comment>
<protein>
    <recommendedName>
        <fullName evidence="9">hAT-like transposase RNase-H fold domain-containing protein</fullName>
    </recommendedName>
</protein>
<dbReference type="Proteomes" id="UP000243515">
    <property type="component" value="Unassembled WGS sequence"/>
</dbReference>
<evidence type="ECO:0000256" key="3">
    <source>
        <dbReference type="ARBA" id="ARBA00022771"/>
    </source>
</evidence>
<dbReference type="GO" id="GO:0005634">
    <property type="term" value="C:nucleus"/>
    <property type="evidence" value="ECO:0007669"/>
    <property type="project" value="UniProtKB-SubCell"/>
</dbReference>
<feature type="region of interest" description="Disordered" evidence="6">
    <location>
        <begin position="522"/>
        <end position="542"/>
    </location>
</feature>
<keyword evidence="5" id="KW-0539">Nucleus</keyword>
<dbReference type="InterPro" id="IPR052035">
    <property type="entry name" value="ZnF_BED_domain_contain"/>
</dbReference>
<keyword evidence="2" id="KW-0479">Metal-binding</keyword>
<reference evidence="7 8" key="1">
    <citation type="journal article" date="2015" name="Environ. Microbiol.">
        <title>Metagenome sequence of Elaphomyces granulatus from sporocarp tissue reveals Ascomycota ectomycorrhizal fingerprints of genome expansion and a Proteobacteria-rich microbiome.</title>
        <authorList>
            <person name="Quandt C.A."/>
            <person name="Kohler A."/>
            <person name="Hesse C.N."/>
            <person name="Sharpton T.J."/>
            <person name="Martin F."/>
            <person name="Spatafora J.W."/>
        </authorList>
    </citation>
    <scope>NUCLEOTIDE SEQUENCE [LARGE SCALE GENOMIC DNA]</scope>
    <source>
        <strain evidence="7 8">OSC145934</strain>
    </source>
</reference>
<evidence type="ECO:0000256" key="5">
    <source>
        <dbReference type="ARBA" id="ARBA00023242"/>
    </source>
</evidence>
<keyword evidence="8" id="KW-1185">Reference proteome</keyword>
<evidence type="ECO:0000256" key="1">
    <source>
        <dbReference type="ARBA" id="ARBA00004123"/>
    </source>
</evidence>
<name>A0A232LZ68_9EURO</name>
<evidence type="ECO:0000256" key="6">
    <source>
        <dbReference type="SAM" id="MobiDB-lite"/>
    </source>
</evidence>
<dbReference type="GO" id="GO:0008270">
    <property type="term" value="F:zinc ion binding"/>
    <property type="evidence" value="ECO:0007669"/>
    <property type="project" value="UniProtKB-KW"/>
</dbReference>
<accession>A0A232LZ68</accession>
<keyword evidence="4" id="KW-0862">Zinc</keyword>
<evidence type="ECO:0008006" key="9">
    <source>
        <dbReference type="Google" id="ProtNLM"/>
    </source>
</evidence>
<dbReference type="EMBL" id="NPHW01003568">
    <property type="protein sequence ID" value="OXV09396.1"/>
    <property type="molecule type" value="Genomic_DNA"/>
</dbReference>
<proteinExistence type="predicted"/>
<dbReference type="AlphaFoldDB" id="A0A232LZ68"/>
<organism evidence="7 8">
    <name type="scientific">Elaphomyces granulatus</name>
    <dbReference type="NCBI Taxonomy" id="519963"/>
    <lineage>
        <taxon>Eukaryota</taxon>
        <taxon>Fungi</taxon>
        <taxon>Dikarya</taxon>
        <taxon>Ascomycota</taxon>
        <taxon>Pezizomycotina</taxon>
        <taxon>Eurotiomycetes</taxon>
        <taxon>Eurotiomycetidae</taxon>
        <taxon>Eurotiales</taxon>
        <taxon>Elaphomycetaceae</taxon>
        <taxon>Elaphomyces</taxon>
    </lineage>
</organism>
<dbReference type="OrthoDB" id="5087195at2759"/>
<gene>
    <name evidence="7" type="ORF">Egran_02841</name>
</gene>
<evidence type="ECO:0000313" key="7">
    <source>
        <dbReference type="EMBL" id="OXV09396.1"/>
    </source>
</evidence>
<dbReference type="InterPro" id="IPR012337">
    <property type="entry name" value="RNaseH-like_sf"/>
</dbReference>
<keyword evidence="3" id="KW-0863">Zinc-finger</keyword>
<evidence type="ECO:0000313" key="8">
    <source>
        <dbReference type="Proteomes" id="UP000243515"/>
    </source>
</evidence>
<sequence>MAPSNEINWTDAQLNDHENANLLQKNMQAWWWAHGFPTHLKNNTSQLFWCCRNAPPRHLKSSHEIDRSASEEPSGLSTTALASLRNNQDFSLSVFRGLLLGWIVNDNIAFRKVDSKNFQALLVYLEGRLEGKIGSRFSVRRWIMNAYTKHTKVIKAKLAKAQSLIHLSFDLWTSRSLLSLNGIVVHFVDETFEARTFLLALPQQEGEHTGVNIADTGPIGKLHRITTWIYKSGQRKARFHKAQETMGIKKSETLDLVKDVKTRWNSTHDMIKRAKRLKQGLDYFIDKEALEERAGIGGADAGYVIENRLSKEDWEILEEYVEFLDPLAVATKVLQSNPGKHSAGQQKQGLAANVLLAFEYILNHMEKMNEKYQGQGAKDRHLSAVVELAWDKCTEYYRKLDDTPIYIAGVILHPSHKWQRLETLWGGSKKTRRWIQEGKAKIKAFWESDYKTFEVPDDTPREQSTRSEFELFLEGRSQKDPLAPLDDAGIIDDLFANVSVGKPPDAGEDVEDVEELAEAFEGFGLEEDIEDEEESEEEEDDE</sequence>
<dbReference type="SUPFAM" id="SSF53098">
    <property type="entry name" value="Ribonuclease H-like"/>
    <property type="match status" value="1"/>
</dbReference>